<dbReference type="InterPro" id="IPR017972">
    <property type="entry name" value="Cyt_P450_CS"/>
</dbReference>
<dbReference type="GO" id="GO:0005506">
    <property type="term" value="F:iron ion binding"/>
    <property type="evidence" value="ECO:0007669"/>
    <property type="project" value="InterPro"/>
</dbReference>
<dbReference type="PANTHER" id="PTHR24286:SF209">
    <property type="entry name" value="BETA-AMYRIN 28-OXIDASE-LIKE"/>
    <property type="match status" value="1"/>
</dbReference>
<keyword evidence="9 10" id="KW-0349">Heme</keyword>
<dbReference type="GO" id="GO:0016020">
    <property type="term" value="C:membrane"/>
    <property type="evidence" value="ECO:0007669"/>
    <property type="project" value="UniProtKB-SubCell"/>
</dbReference>
<keyword evidence="11" id="KW-0472">Membrane</keyword>
<protein>
    <recommendedName>
        <fullName evidence="13">Cytochrome P450</fullName>
    </recommendedName>
</protein>
<feature type="transmembrane region" description="Helical" evidence="11">
    <location>
        <begin position="6"/>
        <end position="24"/>
    </location>
</feature>
<accession>A0A059D9H9</accession>
<evidence type="ECO:0000256" key="2">
    <source>
        <dbReference type="ARBA" id="ARBA00004167"/>
    </source>
</evidence>
<dbReference type="GO" id="GO:0016705">
    <property type="term" value="F:oxidoreductase activity, acting on paired donors, with incorporation or reduction of molecular oxygen"/>
    <property type="evidence" value="ECO:0007669"/>
    <property type="project" value="InterPro"/>
</dbReference>
<dbReference type="InterPro" id="IPR001128">
    <property type="entry name" value="Cyt_P450"/>
</dbReference>
<reference evidence="12" key="1">
    <citation type="submission" date="2013-07" db="EMBL/GenBank/DDBJ databases">
        <title>The genome of Eucalyptus grandis.</title>
        <authorList>
            <person name="Schmutz J."/>
            <person name="Hayes R."/>
            <person name="Myburg A."/>
            <person name="Tuskan G."/>
            <person name="Grattapaglia D."/>
            <person name="Rokhsar D.S."/>
        </authorList>
    </citation>
    <scope>NUCLEOTIDE SEQUENCE</scope>
    <source>
        <tissue evidence="12">Leaf extractions</tissue>
    </source>
</reference>
<sequence length="485" mass="54778">MQVPTLAPALALLLLLLFLALIFIGTKLKTKTSRPDLPPGSLGWPVLGESLEFLQASRDGNLGKFIRDRMGEHGAPIFKTSLLGEPMVVLCGPAGNKFLFSNEGKKVALWWPSSVRRLIGTSLITKAGDEGRSDRKMLMSFFNPEALMRFVGTMDEVTRHHLRTQWQGKDQVEAYPTLKLYTFELACRLFMSITDPQLVTRLAHHFEVFLKGLISLPLDFPGTRFHRARRATDSIRKELRALVRQRRVELEQKLARPSQDVMSHLLANGDENGKLMPEAEIINNMLNLLFAGHDTSSSTLMLLLKYLSELPHVLDKILAEQREIAASKAPGELLQWDDLQRMKYSWNVICEVMRMTPPVGGSFREAVVDFTFEGYTVPKGWKLYWSAAVTHEDLNFHPRAASFDESRFEGSGPLPYSFVPFGGGPRMCLGKEFARVEMLVFLHNLVNLFDWDTAIPNEKIIYDPMPTPVKGLPVRLRPRQGLSCS</sequence>
<comment type="similarity">
    <text evidence="3 10">Belongs to the cytochrome P450 family.</text>
</comment>
<dbReference type="EMBL" id="KK198754">
    <property type="protein sequence ID" value="KCW87056.1"/>
    <property type="molecule type" value="Genomic_DNA"/>
</dbReference>
<dbReference type="Gene3D" id="1.10.630.10">
    <property type="entry name" value="Cytochrome P450"/>
    <property type="match status" value="1"/>
</dbReference>
<evidence type="ECO:0000256" key="6">
    <source>
        <dbReference type="ARBA" id="ARBA00022989"/>
    </source>
</evidence>
<dbReference type="InParanoid" id="A0A059D9H9"/>
<keyword evidence="10" id="KW-0503">Monooxygenase</keyword>
<dbReference type="InterPro" id="IPR036396">
    <property type="entry name" value="Cyt_P450_sf"/>
</dbReference>
<dbReference type="Pfam" id="PF00067">
    <property type="entry name" value="p450"/>
    <property type="match status" value="1"/>
</dbReference>
<dbReference type="OMA" id="PIMGAYR"/>
<evidence type="ECO:0000256" key="10">
    <source>
        <dbReference type="RuleBase" id="RU000461"/>
    </source>
</evidence>
<evidence type="ECO:0000313" key="12">
    <source>
        <dbReference type="EMBL" id="KCW87056.1"/>
    </source>
</evidence>
<evidence type="ECO:0000256" key="8">
    <source>
        <dbReference type="ARBA" id="ARBA00023004"/>
    </source>
</evidence>
<name>A0A059D9H9_EUCGR</name>
<dbReference type="CDD" id="cd11043">
    <property type="entry name" value="CYP90-like"/>
    <property type="match status" value="1"/>
</dbReference>
<dbReference type="FunFam" id="1.10.630.10:FF:000022">
    <property type="entry name" value="Taxadiene 5-alpha hydroxylase"/>
    <property type="match status" value="1"/>
</dbReference>
<keyword evidence="6 11" id="KW-1133">Transmembrane helix</keyword>
<evidence type="ECO:0000256" key="11">
    <source>
        <dbReference type="SAM" id="Phobius"/>
    </source>
</evidence>
<proteinExistence type="inferred from homology"/>
<evidence type="ECO:0000256" key="1">
    <source>
        <dbReference type="ARBA" id="ARBA00001971"/>
    </source>
</evidence>
<evidence type="ECO:0000256" key="4">
    <source>
        <dbReference type="ARBA" id="ARBA00022692"/>
    </source>
</evidence>
<dbReference type="PRINTS" id="PR00385">
    <property type="entry name" value="P450"/>
</dbReference>
<evidence type="ECO:0000256" key="7">
    <source>
        <dbReference type="ARBA" id="ARBA00023002"/>
    </source>
</evidence>
<comment type="subcellular location">
    <subcellularLocation>
        <location evidence="2">Membrane</location>
        <topology evidence="2">Single-pass membrane protein</topology>
    </subcellularLocation>
</comment>
<dbReference type="PROSITE" id="PS00086">
    <property type="entry name" value="CYTOCHROME_P450"/>
    <property type="match status" value="1"/>
</dbReference>
<keyword evidence="7 10" id="KW-0560">Oxidoreductase</keyword>
<dbReference type="PANTHER" id="PTHR24286">
    <property type="entry name" value="CYTOCHROME P450 26"/>
    <property type="match status" value="1"/>
</dbReference>
<dbReference type="InterPro" id="IPR002401">
    <property type="entry name" value="Cyt_P450_E_grp-I"/>
</dbReference>
<evidence type="ECO:0000256" key="9">
    <source>
        <dbReference type="PIRSR" id="PIRSR602401-1"/>
    </source>
</evidence>
<evidence type="ECO:0000256" key="5">
    <source>
        <dbReference type="ARBA" id="ARBA00022723"/>
    </source>
</evidence>
<dbReference type="PRINTS" id="PR00463">
    <property type="entry name" value="EP450I"/>
</dbReference>
<dbReference type="AlphaFoldDB" id="A0A059D9H9"/>
<keyword evidence="4 11" id="KW-0812">Transmembrane</keyword>
<dbReference type="GO" id="GO:0004497">
    <property type="term" value="F:monooxygenase activity"/>
    <property type="evidence" value="ECO:0000318"/>
    <property type="project" value="GO_Central"/>
</dbReference>
<dbReference type="Gramene" id="KCW87056">
    <property type="protein sequence ID" value="KCW87056"/>
    <property type="gene ID" value="EUGRSUZ_B03598"/>
</dbReference>
<dbReference type="SUPFAM" id="SSF48264">
    <property type="entry name" value="Cytochrome P450"/>
    <property type="match status" value="1"/>
</dbReference>
<evidence type="ECO:0008006" key="13">
    <source>
        <dbReference type="Google" id="ProtNLM"/>
    </source>
</evidence>
<keyword evidence="5 9" id="KW-0479">Metal-binding</keyword>
<dbReference type="eggNOG" id="KOG0157">
    <property type="taxonomic scope" value="Eukaryota"/>
</dbReference>
<feature type="binding site" description="axial binding residue" evidence="9">
    <location>
        <position position="428"/>
    </location>
    <ligand>
        <name>heme</name>
        <dbReference type="ChEBI" id="CHEBI:30413"/>
    </ligand>
    <ligandPart>
        <name>Fe</name>
        <dbReference type="ChEBI" id="CHEBI:18248"/>
    </ligandPart>
</feature>
<dbReference type="GO" id="GO:0020037">
    <property type="term" value="F:heme binding"/>
    <property type="evidence" value="ECO:0007669"/>
    <property type="project" value="InterPro"/>
</dbReference>
<evidence type="ECO:0000256" key="3">
    <source>
        <dbReference type="ARBA" id="ARBA00010617"/>
    </source>
</evidence>
<keyword evidence="8 9" id="KW-0408">Iron</keyword>
<comment type="cofactor">
    <cofactor evidence="1 9">
        <name>heme</name>
        <dbReference type="ChEBI" id="CHEBI:30413"/>
    </cofactor>
</comment>
<gene>
    <name evidence="12" type="ORF">EUGRSUZ_B03598</name>
</gene>
<organism evidence="12">
    <name type="scientific">Eucalyptus grandis</name>
    <name type="common">Flooded gum</name>
    <dbReference type="NCBI Taxonomy" id="71139"/>
    <lineage>
        <taxon>Eukaryota</taxon>
        <taxon>Viridiplantae</taxon>
        <taxon>Streptophyta</taxon>
        <taxon>Embryophyta</taxon>
        <taxon>Tracheophyta</taxon>
        <taxon>Spermatophyta</taxon>
        <taxon>Magnoliopsida</taxon>
        <taxon>eudicotyledons</taxon>
        <taxon>Gunneridae</taxon>
        <taxon>Pentapetalae</taxon>
        <taxon>rosids</taxon>
        <taxon>malvids</taxon>
        <taxon>Myrtales</taxon>
        <taxon>Myrtaceae</taxon>
        <taxon>Myrtoideae</taxon>
        <taxon>Eucalypteae</taxon>
        <taxon>Eucalyptus</taxon>
    </lineage>
</organism>